<name>D2VNJ4_NAEGR</name>
<gene>
    <name evidence="2" type="ORF">NAEGRDRAFT_80652</name>
</gene>
<dbReference type="KEGG" id="ngr:NAEGRDRAFT_80652"/>
<dbReference type="EMBL" id="GG738884">
    <property type="protein sequence ID" value="EFC41747.1"/>
    <property type="molecule type" value="Genomic_DNA"/>
</dbReference>
<organism evidence="3">
    <name type="scientific">Naegleria gruberi</name>
    <name type="common">Amoeba</name>
    <dbReference type="NCBI Taxonomy" id="5762"/>
    <lineage>
        <taxon>Eukaryota</taxon>
        <taxon>Discoba</taxon>
        <taxon>Heterolobosea</taxon>
        <taxon>Tetramitia</taxon>
        <taxon>Eutetramitia</taxon>
        <taxon>Vahlkampfiidae</taxon>
        <taxon>Naegleria</taxon>
    </lineage>
</organism>
<evidence type="ECO:0000313" key="3">
    <source>
        <dbReference type="Proteomes" id="UP000006671"/>
    </source>
</evidence>
<evidence type="ECO:0000313" key="2">
    <source>
        <dbReference type="EMBL" id="EFC41747.1"/>
    </source>
</evidence>
<dbReference type="RefSeq" id="XP_002674491.1">
    <property type="nucleotide sequence ID" value="XM_002674445.1"/>
</dbReference>
<dbReference type="VEuPathDB" id="AmoebaDB:NAEGRDRAFT_80652"/>
<feature type="transmembrane region" description="Helical" evidence="1">
    <location>
        <begin position="40"/>
        <end position="65"/>
    </location>
</feature>
<protein>
    <submittedName>
        <fullName evidence="2">Uncharacterized protein</fullName>
    </submittedName>
</protein>
<sequence>MSVIKKGNYIITVHRVEEVYEPVVPARQLPPVTVRPLPPSVLYCFFILALLIAMALVGGSAYGIYYSHQIQYNVDEIITCSVILVCSCCCFSTMLLFSFIKISDRCKKRASEKKKDLEKNEKSSLNDSLLNNSNIDDGRQIRPVY</sequence>
<keyword evidence="1" id="KW-1133">Transmembrane helix</keyword>
<dbReference type="GeneID" id="8855050"/>
<feature type="transmembrane region" description="Helical" evidence="1">
    <location>
        <begin position="77"/>
        <end position="100"/>
    </location>
</feature>
<accession>D2VNJ4</accession>
<keyword evidence="1" id="KW-0812">Transmembrane</keyword>
<proteinExistence type="predicted"/>
<dbReference type="Proteomes" id="UP000006671">
    <property type="component" value="Unassembled WGS sequence"/>
</dbReference>
<dbReference type="AlphaFoldDB" id="D2VNJ4"/>
<evidence type="ECO:0000256" key="1">
    <source>
        <dbReference type="SAM" id="Phobius"/>
    </source>
</evidence>
<keyword evidence="1" id="KW-0472">Membrane</keyword>
<reference evidence="2 3" key="1">
    <citation type="journal article" date="2010" name="Cell">
        <title>The genome of Naegleria gruberi illuminates early eukaryotic versatility.</title>
        <authorList>
            <person name="Fritz-Laylin L.K."/>
            <person name="Prochnik S.E."/>
            <person name="Ginger M.L."/>
            <person name="Dacks J.B."/>
            <person name="Carpenter M.L."/>
            <person name="Field M.C."/>
            <person name="Kuo A."/>
            <person name="Paredez A."/>
            <person name="Chapman J."/>
            <person name="Pham J."/>
            <person name="Shu S."/>
            <person name="Neupane R."/>
            <person name="Cipriano M."/>
            <person name="Mancuso J."/>
            <person name="Tu H."/>
            <person name="Salamov A."/>
            <person name="Lindquist E."/>
            <person name="Shapiro H."/>
            <person name="Lucas S."/>
            <person name="Grigoriev I.V."/>
            <person name="Cande W.Z."/>
            <person name="Fulton C."/>
            <person name="Rokhsar D.S."/>
            <person name="Dawson S.C."/>
        </authorList>
    </citation>
    <scope>NUCLEOTIDE SEQUENCE [LARGE SCALE GENOMIC DNA]</scope>
    <source>
        <strain evidence="2 3">NEG-M</strain>
    </source>
</reference>
<keyword evidence="3" id="KW-1185">Reference proteome</keyword>
<dbReference type="InParanoid" id="D2VNJ4"/>